<reference evidence="2 3" key="1">
    <citation type="submission" date="2019-09" db="EMBL/GenBank/DDBJ databases">
        <title>Draft genome sequence of Ginsengibacter sp. BR5-29.</title>
        <authorList>
            <person name="Im W.-T."/>
        </authorList>
    </citation>
    <scope>NUCLEOTIDE SEQUENCE [LARGE SCALE GENOMIC DNA]</scope>
    <source>
        <strain evidence="2 3">BR5-29</strain>
    </source>
</reference>
<dbReference type="Proteomes" id="UP000326903">
    <property type="component" value="Unassembled WGS sequence"/>
</dbReference>
<evidence type="ECO:0000313" key="3">
    <source>
        <dbReference type="Proteomes" id="UP000326903"/>
    </source>
</evidence>
<evidence type="ECO:0000259" key="1">
    <source>
        <dbReference type="Pfam" id="PF02754"/>
    </source>
</evidence>
<feature type="domain" description="Cysteine-rich" evidence="1">
    <location>
        <begin position="132"/>
        <end position="216"/>
    </location>
</feature>
<dbReference type="PANTHER" id="PTHR30296:SF0">
    <property type="entry name" value="LACTATE UTILIZATION PROTEIN A"/>
    <property type="match status" value="1"/>
</dbReference>
<dbReference type="GO" id="GO:0005829">
    <property type="term" value="C:cytosol"/>
    <property type="evidence" value="ECO:0007669"/>
    <property type="project" value="TreeGrafter"/>
</dbReference>
<dbReference type="GO" id="GO:0016491">
    <property type="term" value="F:oxidoreductase activity"/>
    <property type="evidence" value="ECO:0007669"/>
    <property type="project" value="UniProtKB-ARBA"/>
</dbReference>
<proteinExistence type="predicted"/>
<organism evidence="2 3">
    <name type="scientific">Ginsengibacter hankyongi</name>
    <dbReference type="NCBI Taxonomy" id="2607284"/>
    <lineage>
        <taxon>Bacteria</taxon>
        <taxon>Pseudomonadati</taxon>
        <taxon>Bacteroidota</taxon>
        <taxon>Chitinophagia</taxon>
        <taxon>Chitinophagales</taxon>
        <taxon>Chitinophagaceae</taxon>
        <taxon>Ginsengibacter</taxon>
    </lineage>
</organism>
<comment type="caution">
    <text evidence="2">The sequence shown here is derived from an EMBL/GenBank/DDBJ whole genome shotgun (WGS) entry which is preliminary data.</text>
</comment>
<protein>
    <submittedName>
        <fullName evidence="2">(Fe-S)-binding protein</fullName>
    </submittedName>
</protein>
<dbReference type="InterPro" id="IPR004017">
    <property type="entry name" value="Cys_rich_dom"/>
</dbReference>
<sequence>MKVQLFIPCFVDQLYPQTAFNMVKVLEKACCDVEYNTNQTCCGQPAYNAGFWEDAKKVATKFLKDFEGTDYIVAPSASCVGFVRNYYNTLFENSSLHNNVKDVSKRIFEFTEFLTNILRIENFGATLNAKATYHDSCAGLRECKIKEGPRKLLDKVRGLELIEMADNETCCGFGGSFAVKFEAISIAMADQKVNNALNTGAEYIISTDLSCLMHLDGYITKKELPIKTMHIADVLASGWE</sequence>
<gene>
    <name evidence="2" type="ORF">FW778_19190</name>
</gene>
<accession>A0A5J5IFP1</accession>
<feature type="domain" description="Cysteine-rich" evidence="1">
    <location>
        <begin position="3"/>
        <end position="82"/>
    </location>
</feature>
<dbReference type="RefSeq" id="WP_150416479.1">
    <property type="nucleotide sequence ID" value="NZ_VYQF01000008.1"/>
</dbReference>
<dbReference type="PANTHER" id="PTHR30296">
    <property type="entry name" value="UNCHARACTERIZED PROTEIN YKGE"/>
    <property type="match status" value="1"/>
</dbReference>
<evidence type="ECO:0000313" key="2">
    <source>
        <dbReference type="EMBL" id="KAA9036356.1"/>
    </source>
</evidence>
<dbReference type="AlphaFoldDB" id="A0A5J5IFP1"/>
<dbReference type="EMBL" id="VYQF01000008">
    <property type="protein sequence ID" value="KAA9036356.1"/>
    <property type="molecule type" value="Genomic_DNA"/>
</dbReference>
<dbReference type="Pfam" id="PF02754">
    <property type="entry name" value="CCG"/>
    <property type="match status" value="2"/>
</dbReference>
<keyword evidence="3" id="KW-1185">Reference proteome</keyword>
<name>A0A5J5IFP1_9BACT</name>